<evidence type="ECO:0000313" key="2">
    <source>
        <dbReference type="Proteomes" id="UP000075883"/>
    </source>
</evidence>
<sequence>MATRSLTAVYHYTATKEIVQLISAKVPGKFGQQIVYVLRNRFVFAFLSIPHRIQIVERERLFLDQETQYFFELLYILRLMQGVPQHYRQYSITSNPHCHPVCTEKIAFFFRNQSPLCIRETLEHSQYEPAARQEIALDRVDVGALALLVVVLLSLLSGKDDEDDDEDDEADDVTGFVNVVAGAGGGGGGGGVFIFSGCRAILCMWNLFSGSNTIASSSKSG</sequence>
<dbReference type="VEuPathDB" id="VectorBase:ACUA010211"/>
<dbReference type="EMBL" id="AXCM01000888">
    <property type="status" value="NOT_ANNOTATED_CDS"/>
    <property type="molecule type" value="Genomic_DNA"/>
</dbReference>
<name>A0A182M5U5_9DIPT</name>
<dbReference type="Proteomes" id="UP000075883">
    <property type="component" value="Unassembled WGS sequence"/>
</dbReference>
<keyword evidence="2" id="KW-1185">Reference proteome</keyword>
<reference evidence="1" key="2">
    <citation type="submission" date="2020-05" db="UniProtKB">
        <authorList>
            <consortium name="EnsemblMetazoa"/>
        </authorList>
    </citation>
    <scope>IDENTIFICATION</scope>
    <source>
        <strain evidence="1">A-37</strain>
    </source>
</reference>
<reference evidence="2" key="1">
    <citation type="submission" date="2013-09" db="EMBL/GenBank/DDBJ databases">
        <title>The Genome Sequence of Anopheles culicifacies species A.</title>
        <authorList>
            <consortium name="The Broad Institute Genomics Platform"/>
            <person name="Neafsey D.E."/>
            <person name="Besansky N."/>
            <person name="Howell P."/>
            <person name="Walton C."/>
            <person name="Young S.K."/>
            <person name="Zeng Q."/>
            <person name="Gargeya S."/>
            <person name="Fitzgerald M."/>
            <person name="Haas B."/>
            <person name="Abouelleil A."/>
            <person name="Allen A.W."/>
            <person name="Alvarado L."/>
            <person name="Arachchi H.M."/>
            <person name="Berlin A.M."/>
            <person name="Chapman S.B."/>
            <person name="Gainer-Dewar J."/>
            <person name="Goldberg J."/>
            <person name="Griggs A."/>
            <person name="Gujja S."/>
            <person name="Hansen M."/>
            <person name="Howarth C."/>
            <person name="Imamovic A."/>
            <person name="Ireland A."/>
            <person name="Larimer J."/>
            <person name="McCowan C."/>
            <person name="Murphy C."/>
            <person name="Pearson M."/>
            <person name="Poon T.W."/>
            <person name="Priest M."/>
            <person name="Roberts A."/>
            <person name="Saif S."/>
            <person name="Shea T."/>
            <person name="Sisk P."/>
            <person name="Sykes S."/>
            <person name="Wortman J."/>
            <person name="Nusbaum C."/>
            <person name="Birren B."/>
        </authorList>
    </citation>
    <scope>NUCLEOTIDE SEQUENCE [LARGE SCALE GENOMIC DNA]</scope>
    <source>
        <strain evidence="2">A-37</strain>
    </source>
</reference>
<dbReference type="AlphaFoldDB" id="A0A182M5U5"/>
<accession>A0A182M5U5</accession>
<organism evidence="1 2">
    <name type="scientific">Anopheles culicifacies</name>
    <dbReference type="NCBI Taxonomy" id="139723"/>
    <lineage>
        <taxon>Eukaryota</taxon>
        <taxon>Metazoa</taxon>
        <taxon>Ecdysozoa</taxon>
        <taxon>Arthropoda</taxon>
        <taxon>Hexapoda</taxon>
        <taxon>Insecta</taxon>
        <taxon>Pterygota</taxon>
        <taxon>Neoptera</taxon>
        <taxon>Endopterygota</taxon>
        <taxon>Diptera</taxon>
        <taxon>Nematocera</taxon>
        <taxon>Culicoidea</taxon>
        <taxon>Culicidae</taxon>
        <taxon>Anophelinae</taxon>
        <taxon>Anopheles</taxon>
        <taxon>culicifacies species complex</taxon>
    </lineage>
</organism>
<dbReference type="EnsemblMetazoa" id="ACUA010211-RA">
    <property type="protein sequence ID" value="ACUA010211-PA"/>
    <property type="gene ID" value="ACUA010211"/>
</dbReference>
<evidence type="ECO:0000313" key="1">
    <source>
        <dbReference type="EnsemblMetazoa" id="ACUA010211-PA"/>
    </source>
</evidence>
<proteinExistence type="predicted"/>
<protein>
    <submittedName>
        <fullName evidence="1">Uncharacterized protein</fullName>
    </submittedName>
</protein>